<dbReference type="Pfam" id="PF14371">
    <property type="entry name" value="DUF4412"/>
    <property type="match status" value="1"/>
</dbReference>
<evidence type="ECO:0000313" key="5">
    <source>
        <dbReference type="Proteomes" id="UP001501175"/>
    </source>
</evidence>
<keyword evidence="5" id="KW-1185">Reference proteome</keyword>
<feature type="chain" id="PRO_5047319689" description="DUF4412 domain-containing protein" evidence="2">
    <location>
        <begin position="20"/>
        <end position="244"/>
    </location>
</feature>
<protein>
    <recommendedName>
        <fullName evidence="3">DUF4412 domain-containing protein</fullName>
    </recommendedName>
</protein>
<organism evidence="4 5">
    <name type="scientific">Nibrella saemangeumensis</name>
    <dbReference type="NCBI Taxonomy" id="1084526"/>
    <lineage>
        <taxon>Bacteria</taxon>
        <taxon>Pseudomonadati</taxon>
        <taxon>Bacteroidota</taxon>
        <taxon>Cytophagia</taxon>
        <taxon>Cytophagales</taxon>
        <taxon>Spirosomataceae</taxon>
        <taxon>Nibrella</taxon>
    </lineage>
</organism>
<dbReference type="RefSeq" id="WP_345247560.1">
    <property type="nucleotide sequence ID" value="NZ_BAABHD010000079.1"/>
</dbReference>
<evidence type="ECO:0000256" key="2">
    <source>
        <dbReference type="SAM" id="SignalP"/>
    </source>
</evidence>
<dbReference type="EMBL" id="BAABHD010000079">
    <property type="protein sequence ID" value="GAA4465651.1"/>
    <property type="molecule type" value="Genomic_DNA"/>
</dbReference>
<dbReference type="InterPro" id="IPR025524">
    <property type="entry name" value="DUF4412"/>
</dbReference>
<evidence type="ECO:0000256" key="1">
    <source>
        <dbReference type="SAM" id="MobiDB-lite"/>
    </source>
</evidence>
<evidence type="ECO:0000259" key="3">
    <source>
        <dbReference type="Pfam" id="PF14371"/>
    </source>
</evidence>
<gene>
    <name evidence="4" type="ORF">GCM10023189_46590</name>
</gene>
<name>A0ABP8NED3_9BACT</name>
<keyword evidence="2" id="KW-0732">Signal</keyword>
<dbReference type="Proteomes" id="UP001501175">
    <property type="component" value="Unassembled WGS sequence"/>
</dbReference>
<evidence type="ECO:0000313" key="4">
    <source>
        <dbReference type="EMBL" id="GAA4465651.1"/>
    </source>
</evidence>
<comment type="caution">
    <text evidence="4">The sequence shown here is derived from an EMBL/GenBank/DDBJ whole genome shotgun (WGS) entry which is preliminary data.</text>
</comment>
<feature type="domain" description="DUF4412" evidence="3">
    <location>
        <begin position="22"/>
        <end position="210"/>
    </location>
</feature>
<feature type="signal peptide" evidence="2">
    <location>
        <begin position="1"/>
        <end position="19"/>
    </location>
</feature>
<reference evidence="5" key="1">
    <citation type="journal article" date="2019" name="Int. J. Syst. Evol. Microbiol.">
        <title>The Global Catalogue of Microorganisms (GCM) 10K type strain sequencing project: providing services to taxonomists for standard genome sequencing and annotation.</title>
        <authorList>
            <consortium name="The Broad Institute Genomics Platform"/>
            <consortium name="The Broad Institute Genome Sequencing Center for Infectious Disease"/>
            <person name="Wu L."/>
            <person name="Ma J."/>
        </authorList>
    </citation>
    <scope>NUCLEOTIDE SEQUENCE [LARGE SCALE GENOMIC DNA]</scope>
    <source>
        <strain evidence="5">JCM 17927</strain>
    </source>
</reference>
<proteinExistence type="predicted"/>
<feature type="region of interest" description="Disordered" evidence="1">
    <location>
        <begin position="216"/>
        <end position="244"/>
    </location>
</feature>
<feature type="compositionally biased region" description="Basic and acidic residues" evidence="1">
    <location>
        <begin position="228"/>
        <end position="238"/>
    </location>
</feature>
<sequence length="244" mass="27197">MKQLLIFVAALLSSSLSWAQQGTVEYKTTMMGGNQSVSSTSKMYYANGNVRTEVNVALPGVSRPMKQTVLLLANKPNTLYMLNEATKTYSETSLADAQKTAGSQKITVNVIGKEKIRNLNTTHAEISMGQGTMDVWTTKEIPGYAGMQAMIRSNRSMGDENLYNELKKKGVDGLFVRMATSTGRGEMLMELERYDTKPVAASLFLIPKDYKKVDAPDMQRMGNLSPAERQKLMQEMQKRQKSRQ</sequence>
<accession>A0ABP8NED3</accession>